<dbReference type="Proteomes" id="UP000683360">
    <property type="component" value="Unassembled WGS sequence"/>
</dbReference>
<dbReference type="AlphaFoldDB" id="A0A8S3VD75"/>
<dbReference type="OrthoDB" id="6629108at2759"/>
<evidence type="ECO:0000313" key="2">
    <source>
        <dbReference type="EMBL" id="CAG2254194.1"/>
    </source>
</evidence>
<protein>
    <submittedName>
        <fullName evidence="2">Uncharacterized protein</fullName>
    </submittedName>
</protein>
<feature type="coiled-coil region" evidence="1">
    <location>
        <begin position="80"/>
        <end position="145"/>
    </location>
</feature>
<keyword evidence="1" id="KW-0175">Coiled coil</keyword>
<accession>A0A8S3VD75</accession>
<sequence length="297" mass="34526">MENVEVEATVHTEYTNTLPKSTCNESRKRNISELSDIDSNFEKIKYENKKQRNCIENNRPNVNHESLNELDIKSLVIGLSLELKSAVSTLSQQMTDLENRLEVKITEKLVSVMDRKFDSKIDNFKSEIRTELDTMKNKLNSVEKTYASVVKSKNLDTIDRGKNLIIKMLPNDKNETPNNNCLKNNVISMIRDGLKLRDVKVEKVERKQSNGPRPGVVVARLNSKQEKTTVLEKKMELRKTQKYRNVYIESDVAYETRVQNSNMRTILQEIGKMNDYKILQGKLVKNFQRNHNPYKRT</sequence>
<comment type="caution">
    <text evidence="2">The sequence shown here is derived from an EMBL/GenBank/DDBJ whole genome shotgun (WGS) entry which is preliminary data.</text>
</comment>
<reference evidence="2" key="1">
    <citation type="submission" date="2021-03" db="EMBL/GenBank/DDBJ databases">
        <authorList>
            <person name="Bekaert M."/>
        </authorList>
    </citation>
    <scope>NUCLEOTIDE SEQUENCE</scope>
</reference>
<evidence type="ECO:0000256" key="1">
    <source>
        <dbReference type="SAM" id="Coils"/>
    </source>
</evidence>
<keyword evidence="3" id="KW-1185">Reference proteome</keyword>
<organism evidence="2 3">
    <name type="scientific">Mytilus edulis</name>
    <name type="common">Blue mussel</name>
    <dbReference type="NCBI Taxonomy" id="6550"/>
    <lineage>
        <taxon>Eukaryota</taxon>
        <taxon>Metazoa</taxon>
        <taxon>Spiralia</taxon>
        <taxon>Lophotrochozoa</taxon>
        <taxon>Mollusca</taxon>
        <taxon>Bivalvia</taxon>
        <taxon>Autobranchia</taxon>
        <taxon>Pteriomorphia</taxon>
        <taxon>Mytilida</taxon>
        <taxon>Mytiloidea</taxon>
        <taxon>Mytilidae</taxon>
        <taxon>Mytilinae</taxon>
        <taxon>Mytilus</taxon>
    </lineage>
</organism>
<name>A0A8S3VD75_MYTED</name>
<evidence type="ECO:0000313" key="3">
    <source>
        <dbReference type="Proteomes" id="UP000683360"/>
    </source>
</evidence>
<gene>
    <name evidence="2" type="ORF">MEDL_65682</name>
</gene>
<proteinExistence type="predicted"/>
<dbReference type="EMBL" id="CAJPWZ010003231">
    <property type="protein sequence ID" value="CAG2254194.1"/>
    <property type="molecule type" value="Genomic_DNA"/>
</dbReference>